<evidence type="ECO:0000313" key="3">
    <source>
        <dbReference type="WBParaSite" id="TREG1_42880.1"/>
    </source>
</evidence>
<dbReference type="GO" id="GO:0005874">
    <property type="term" value="C:microtubule"/>
    <property type="evidence" value="ECO:0007669"/>
    <property type="project" value="UniProtKB-KW"/>
</dbReference>
<dbReference type="GO" id="GO:0045505">
    <property type="term" value="F:dynein intermediate chain binding"/>
    <property type="evidence" value="ECO:0007669"/>
    <property type="project" value="TreeGrafter"/>
</dbReference>
<keyword evidence="1" id="KW-0206">Cytoskeleton</keyword>
<accession>A0AA85JU85</accession>
<comment type="similarity">
    <text evidence="1">Belongs to the dynein light chain family.</text>
</comment>
<dbReference type="GO" id="GO:0007017">
    <property type="term" value="P:microtubule-based process"/>
    <property type="evidence" value="ECO:0007669"/>
    <property type="project" value="InterPro"/>
</dbReference>
<keyword evidence="2" id="KW-1185">Reference proteome</keyword>
<dbReference type="Proteomes" id="UP000050795">
    <property type="component" value="Unassembled WGS sequence"/>
</dbReference>
<keyword evidence="1" id="KW-0963">Cytoplasm</keyword>
<keyword evidence="1" id="KW-0493">Microtubule</keyword>
<dbReference type="InterPro" id="IPR037177">
    <property type="entry name" value="DLC_sf"/>
</dbReference>
<comment type="subcellular location">
    <subcellularLocation>
        <location evidence="1">Cytoplasm</location>
        <location evidence="1">Cytoskeleton</location>
    </subcellularLocation>
</comment>
<reference evidence="3" key="2">
    <citation type="submission" date="2023-11" db="UniProtKB">
        <authorList>
            <consortium name="WormBaseParasite"/>
        </authorList>
    </citation>
    <scope>IDENTIFICATION</scope>
</reference>
<dbReference type="SUPFAM" id="SSF54648">
    <property type="entry name" value="DLC"/>
    <property type="match status" value="1"/>
</dbReference>
<name>A0AA85JU85_TRIRE</name>
<dbReference type="PANTHER" id="PTHR11886">
    <property type="entry name" value="DYNEIN LIGHT CHAIN"/>
    <property type="match status" value="1"/>
</dbReference>
<evidence type="ECO:0000256" key="1">
    <source>
        <dbReference type="RuleBase" id="RU365010"/>
    </source>
</evidence>
<reference evidence="2" key="1">
    <citation type="submission" date="2022-06" db="EMBL/GenBank/DDBJ databases">
        <authorList>
            <person name="Berger JAMES D."/>
            <person name="Berger JAMES D."/>
        </authorList>
    </citation>
    <scope>NUCLEOTIDE SEQUENCE [LARGE SCALE GENOMIC DNA]</scope>
</reference>
<keyword evidence="1" id="KW-0505">Motor protein</keyword>
<dbReference type="SMART" id="SM01375">
    <property type="entry name" value="Dynein_light"/>
    <property type="match status" value="1"/>
</dbReference>
<proteinExistence type="inferred from homology"/>
<sequence length="81" mass="9414">MNKPRKDDMQQCAIDLTIEAMNKYSSYDEIAGYVTKNITTKYPGNWHCKVGVSFGSFDACDFEFCFRYFIENLAIILYKSN</sequence>
<organism evidence="2 3">
    <name type="scientific">Trichobilharzia regenti</name>
    <name type="common">Nasal bird schistosome</name>
    <dbReference type="NCBI Taxonomy" id="157069"/>
    <lineage>
        <taxon>Eukaryota</taxon>
        <taxon>Metazoa</taxon>
        <taxon>Spiralia</taxon>
        <taxon>Lophotrochozoa</taxon>
        <taxon>Platyhelminthes</taxon>
        <taxon>Trematoda</taxon>
        <taxon>Digenea</taxon>
        <taxon>Strigeidida</taxon>
        <taxon>Schistosomatoidea</taxon>
        <taxon>Schistosomatidae</taxon>
        <taxon>Trichobilharzia</taxon>
    </lineage>
</organism>
<dbReference type="GO" id="GO:0005868">
    <property type="term" value="C:cytoplasmic dynein complex"/>
    <property type="evidence" value="ECO:0007669"/>
    <property type="project" value="TreeGrafter"/>
</dbReference>
<evidence type="ECO:0000313" key="2">
    <source>
        <dbReference type="Proteomes" id="UP000050795"/>
    </source>
</evidence>
<dbReference type="InterPro" id="IPR001372">
    <property type="entry name" value="Dynein_light_chain_typ-1/2"/>
</dbReference>
<dbReference type="WBParaSite" id="TREG1_42880.1">
    <property type="protein sequence ID" value="TREG1_42880.1"/>
    <property type="gene ID" value="TREG1_42880"/>
</dbReference>
<protein>
    <recommendedName>
        <fullName evidence="1">Dynein light chain</fullName>
    </recommendedName>
</protein>
<dbReference type="PANTHER" id="PTHR11886:SF35">
    <property type="entry name" value="DYNEIN LIGHT CHAIN"/>
    <property type="match status" value="1"/>
</dbReference>
<dbReference type="Pfam" id="PF01221">
    <property type="entry name" value="Dynein_light"/>
    <property type="match status" value="1"/>
</dbReference>
<dbReference type="Gene3D" id="3.30.740.10">
    <property type="entry name" value="Protein Inhibitor Of Neuronal Nitric Oxide Synthase"/>
    <property type="match status" value="1"/>
</dbReference>
<keyword evidence="1" id="KW-0243">Dynein</keyword>
<dbReference type="AlphaFoldDB" id="A0AA85JU85"/>